<dbReference type="RefSeq" id="WP_191285822.1">
    <property type="nucleotide sequence ID" value="NZ_BNCH01000002.1"/>
</dbReference>
<evidence type="ECO:0000313" key="3">
    <source>
        <dbReference type="EMBL" id="GHE95137.1"/>
    </source>
</evidence>
<sequence length="299" mass="31903">MILAEHITRTLRGTWRGQNGLACCPAHEDRTPSLSLGVGVDGRLLVHCHAGCSYGAVMDALKARGLVDHTTRATLGGMLASRVEIAANHKAKQAEAEKRAHQARALWDSARPITNTLGERYLRNRGITCDLPLTLRYVEDCWHKSAQRWPAIVSRVDGVERFAVHRTYLGHDGTTKAEIDSPKAMLGSVRGGAVRLTPASHTSNLVIAEGIETALSLPSGLMNRPAEVWAALSVGGLANVTLPACAGDLIIAPDGDAPGRDAAQTLARRAHALGWQVMMLPAPDGFDWNDVLTGKAVAA</sequence>
<protein>
    <recommendedName>
        <fullName evidence="5">Toprim domain-containing protein</fullName>
    </recommendedName>
</protein>
<dbReference type="EMBL" id="BNCH01000002">
    <property type="protein sequence ID" value="GHE95137.1"/>
    <property type="molecule type" value="Genomic_DNA"/>
</dbReference>
<evidence type="ECO:0000259" key="1">
    <source>
        <dbReference type="Pfam" id="PF13362"/>
    </source>
</evidence>
<evidence type="ECO:0000313" key="4">
    <source>
        <dbReference type="Proteomes" id="UP000609802"/>
    </source>
</evidence>
<dbReference type="Pfam" id="PF13362">
    <property type="entry name" value="Toprim_3"/>
    <property type="match status" value="1"/>
</dbReference>
<dbReference type="InterPro" id="IPR006171">
    <property type="entry name" value="TOPRIM_dom"/>
</dbReference>
<proteinExistence type="predicted"/>
<feature type="domain" description="DUF7146" evidence="2">
    <location>
        <begin position="97"/>
        <end position="196"/>
    </location>
</feature>
<name>A0ABQ3IYC3_9RHOB</name>
<dbReference type="Gene3D" id="3.40.1360.10">
    <property type="match status" value="1"/>
</dbReference>
<dbReference type="CDD" id="cd01029">
    <property type="entry name" value="TOPRIM_primases"/>
    <property type="match status" value="1"/>
</dbReference>
<comment type="caution">
    <text evidence="3">The sequence shown here is derived from an EMBL/GenBank/DDBJ whole genome shotgun (WGS) entry which is preliminary data.</text>
</comment>
<feature type="domain" description="Toprim" evidence="1">
    <location>
        <begin position="205"/>
        <end position="293"/>
    </location>
</feature>
<keyword evidence="4" id="KW-1185">Reference proteome</keyword>
<dbReference type="Proteomes" id="UP000609802">
    <property type="component" value="Unassembled WGS sequence"/>
</dbReference>
<evidence type="ECO:0000259" key="2">
    <source>
        <dbReference type="Pfam" id="PF23639"/>
    </source>
</evidence>
<reference evidence="4" key="1">
    <citation type="journal article" date="2019" name="Int. J. Syst. Evol. Microbiol.">
        <title>The Global Catalogue of Microorganisms (GCM) 10K type strain sequencing project: providing services to taxonomists for standard genome sequencing and annotation.</title>
        <authorList>
            <consortium name="The Broad Institute Genomics Platform"/>
            <consortium name="The Broad Institute Genome Sequencing Center for Infectious Disease"/>
            <person name="Wu L."/>
            <person name="Ma J."/>
        </authorList>
    </citation>
    <scope>NUCLEOTIDE SEQUENCE [LARGE SCALE GENOMIC DNA]</scope>
    <source>
        <strain evidence="4">KCTC 42443</strain>
    </source>
</reference>
<dbReference type="Pfam" id="PF23639">
    <property type="entry name" value="DUF7146"/>
    <property type="match status" value="1"/>
</dbReference>
<dbReference type="InterPro" id="IPR055570">
    <property type="entry name" value="DUF7146"/>
</dbReference>
<dbReference type="InterPro" id="IPR034154">
    <property type="entry name" value="TOPRIM_DnaG/twinkle"/>
</dbReference>
<evidence type="ECO:0008006" key="5">
    <source>
        <dbReference type="Google" id="ProtNLM"/>
    </source>
</evidence>
<organism evidence="3 4">
    <name type="scientific">Aliiroseovarius zhejiangensis</name>
    <dbReference type="NCBI Taxonomy" id="1632025"/>
    <lineage>
        <taxon>Bacteria</taxon>
        <taxon>Pseudomonadati</taxon>
        <taxon>Pseudomonadota</taxon>
        <taxon>Alphaproteobacteria</taxon>
        <taxon>Rhodobacterales</taxon>
        <taxon>Paracoccaceae</taxon>
        <taxon>Aliiroseovarius</taxon>
    </lineage>
</organism>
<gene>
    <name evidence="3" type="ORF">GCM10016455_14610</name>
</gene>
<accession>A0ABQ3IYC3</accession>